<reference evidence="13" key="1">
    <citation type="submission" date="2023-06" db="EMBL/GenBank/DDBJ databases">
        <authorList>
            <consortium name="Lawrence Berkeley National Laboratory"/>
            <person name="Ahrendt S."/>
            <person name="Sahu N."/>
            <person name="Indic B."/>
            <person name="Wong-Bajracharya J."/>
            <person name="Merenyi Z."/>
            <person name="Ke H.-M."/>
            <person name="Monk M."/>
            <person name="Kocsube S."/>
            <person name="Drula E."/>
            <person name="Lipzen A."/>
            <person name="Balint B."/>
            <person name="Henrissat B."/>
            <person name="Andreopoulos B."/>
            <person name="Martin F.M."/>
            <person name="Harder C.B."/>
            <person name="Rigling D."/>
            <person name="Ford K.L."/>
            <person name="Foster G.D."/>
            <person name="Pangilinan J."/>
            <person name="Papanicolaou A."/>
            <person name="Barry K."/>
            <person name="LaButti K."/>
            <person name="Viragh M."/>
            <person name="Koriabine M."/>
            <person name="Yan M."/>
            <person name="Riley R."/>
            <person name="Champramary S."/>
            <person name="Plett K.L."/>
            <person name="Tsai I.J."/>
            <person name="Slot J."/>
            <person name="Sipos G."/>
            <person name="Plett J."/>
            <person name="Nagy L.G."/>
            <person name="Grigoriev I.V."/>
        </authorList>
    </citation>
    <scope>NUCLEOTIDE SEQUENCE</scope>
    <source>
        <strain evidence="13">HWK02</strain>
    </source>
</reference>
<keyword evidence="14" id="KW-1185">Reference proteome</keyword>
<evidence type="ECO:0000256" key="4">
    <source>
        <dbReference type="ARBA" id="ARBA00022670"/>
    </source>
</evidence>
<evidence type="ECO:0000256" key="9">
    <source>
        <dbReference type="ARBA" id="ARBA00023145"/>
    </source>
</evidence>
<dbReference type="GO" id="GO:0004222">
    <property type="term" value="F:metalloendopeptidase activity"/>
    <property type="evidence" value="ECO:0007669"/>
    <property type="project" value="InterPro"/>
</dbReference>
<comment type="subcellular location">
    <subcellularLocation>
        <location evidence="1 12">Secreted</location>
    </subcellularLocation>
</comment>
<accession>A0AA39Q881</accession>
<evidence type="ECO:0000256" key="1">
    <source>
        <dbReference type="ARBA" id="ARBA00004613"/>
    </source>
</evidence>
<keyword evidence="4 12" id="KW-0645">Protease</keyword>
<dbReference type="Gene3D" id="1.10.390.10">
    <property type="entry name" value="Neutral Protease Domain 2"/>
    <property type="match status" value="1"/>
</dbReference>
<evidence type="ECO:0000313" key="13">
    <source>
        <dbReference type="EMBL" id="KAK0498067.1"/>
    </source>
</evidence>
<feature type="chain" id="PRO_5041485955" description="Extracellular metalloproteinase" evidence="12">
    <location>
        <begin position="25"/>
        <end position="591"/>
    </location>
</feature>
<dbReference type="PANTHER" id="PTHR33478:SF1">
    <property type="entry name" value="EXTRACELLULAR METALLOPROTEINASE MEP"/>
    <property type="match status" value="1"/>
</dbReference>
<dbReference type="CDD" id="cd09596">
    <property type="entry name" value="M36"/>
    <property type="match status" value="1"/>
</dbReference>
<dbReference type="InterPro" id="IPR027268">
    <property type="entry name" value="Peptidase_M4/M1_CTD_sf"/>
</dbReference>
<evidence type="ECO:0000256" key="8">
    <source>
        <dbReference type="ARBA" id="ARBA00023049"/>
    </source>
</evidence>
<evidence type="ECO:0000256" key="5">
    <source>
        <dbReference type="ARBA" id="ARBA00022723"/>
    </source>
</evidence>
<evidence type="ECO:0000256" key="12">
    <source>
        <dbReference type="RuleBase" id="RU364017"/>
    </source>
</evidence>
<dbReference type="PRINTS" id="PR00999">
    <property type="entry name" value="FUNGALYSIN"/>
</dbReference>
<dbReference type="EC" id="3.4.24.-" evidence="12"/>
<dbReference type="GO" id="GO:0008270">
    <property type="term" value="F:zinc ion binding"/>
    <property type="evidence" value="ECO:0007669"/>
    <property type="project" value="InterPro"/>
</dbReference>
<dbReference type="InterPro" id="IPR001842">
    <property type="entry name" value="Peptidase_M36"/>
</dbReference>
<keyword evidence="5 11" id="KW-0479">Metal-binding</keyword>
<comment type="cofactor">
    <cofactor evidence="11">
        <name>Zn(2+)</name>
        <dbReference type="ChEBI" id="CHEBI:29105"/>
    </cofactor>
    <text evidence="11">Binds 1 zinc ion per subunit.</text>
</comment>
<proteinExistence type="inferred from homology"/>
<dbReference type="Pfam" id="PF02128">
    <property type="entry name" value="Peptidase_M36"/>
    <property type="match status" value="1"/>
</dbReference>
<keyword evidence="9 12" id="KW-0865">Zymogen</keyword>
<feature type="binding site" evidence="11">
    <location>
        <position position="426"/>
    </location>
    <ligand>
        <name>Zn(2+)</name>
        <dbReference type="ChEBI" id="CHEBI:29105"/>
        <note>catalytic</note>
    </ligand>
</feature>
<dbReference type="Proteomes" id="UP001175228">
    <property type="component" value="Unassembled WGS sequence"/>
</dbReference>
<gene>
    <name evidence="13" type="ORF">EDD18DRAFT_131052</name>
</gene>
<dbReference type="Gene3D" id="3.10.170.10">
    <property type="match status" value="1"/>
</dbReference>
<keyword evidence="7 11" id="KW-0862">Zinc</keyword>
<dbReference type="AlphaFoldDB" id="A0AA39Q881"/>
<keyword evidence="3 12" id="KW-0964">Secreted</keyword>
<name>A0AA39Q881_9AGAR</name>
<comment type="similarity">
    <text evidence="2 12">Belongs to the peptidase M36 family.</text>
</comment>
<dbReference type="EMBL" id="JAUEPU010000012">
    <property type="protein sequence ID" value="KAK0498067.1"/>
    <property type="molecule type" value="Genomic_DNA"/>
</dbReference>
<dbReference type="GO" id="GO:0005615">
    <property type="term" value="C:extracellular space"/>
    <property type="evidence" value="ECO:0007669"/>
    <property type="project" value="InterPro"/>
</dbReference>
<evidence type="ECO:0000256" key="3">
    <source>
        <dbReference type="ARBA" id="ARBA00022525"/>
    </source>
</evidence>
<dbReference type="GO" id="GO:0006508">
    <property type="term" value="P:proteolysis"/>
    <property type="evidence" value="ECO:0007669"/>
    <property type="project" value="UniProtKB-KW"/>
</dbReference>
<sequence length="591" mass="63824">MQPFVGAFLFSILLAVLFPSLSYAAPWASPAKHATHRVRTIGRDLKIEAFHPKPTFKIYGKVTESPSFKVKGSDMKVSMASFIASELGVDSSAIGYHSGRSEDVMSYWYGKQYHDGVPFANAVANAAFKNGEAVALGSSFVDTSNIASSLPSVSVDSIIGKVENSFAATHNGISSLEYLVQSDGSIALTHVVQVQNEDTNAWYEAFVDAHSGEILSVTDFVAQATYTVVPITKASVAEGEEETLVNPEDFDSSPEGWVQNEETAGNNAVAYKATQSATTPESSPDTFDYPYNLTIGPTEGGNLDAVRTNAFYIINKVHDFAYRYGWTEASYNFQTDNFGKGGAQGDRVLMSVQDSSGTNNANFATPPDGQSGTCRMYIWTLATPNRDGGVQNDIIVHEFTHGLTNRLTGGGTGRCLQTTEASGMGEGWSDAMAEWTEWKSGNITDFVTGTWVVDNPAGVRTYPYSTDPSVNPLRYSSLATLQEIHAIGEVWANMLHNVYAALVEEHGWSPTAMEDPTGPEGNIVYLHLFIDALSLQPCNPTMVAARDAWIQADVNRYNGTNGCILWNAFASRGLGVNAANYEDDGMVPDGC</sequence>
<dbReference type="InterPro" id="IPR050371">
    <property type="entry name" value="Fungal_virulence_M36"/>
</dbReference>
<dbReference type="SUPFAM" id="SSF55486">
    <property type="entry name" value="Metalloproteases ('zincins'), catalytic domain"/>
    <property type="match status" value="1"/>
</dbReference>
<evidence type="ECO:0000256" key="11">
    <source>
        <dbReference type="PIRSR" id="PIRSR601842-2"/>
    </source>
</evidence>
<keyword evidence="6 12" id="KW-0378">Hydrolase</keyword>
<evidence type="ECO:0000256" key="2">
    <source>
        <dbReference type="ARBA" id="ARBA00006006"/>
    </source>
</evidence>
<evidence type="ECO:0000256" key="10">
    <source>
        <dbReference type="PIRSR" id="PIRSR601842-1"/>
    </source>
</evidence>
<keyword evidence="12" id="KW-0732">Signal</keyword>
<protein>
    <recommendedName>
        <fullName evidence="12">Extracellular metalloproteinase</fullName>
        <ecNumber evidence="12">3.4.24.-</ecNumber>
    </recommendedName>
    <alternativeName>
        <fullName evidence="12">Fungalysin</fullName>
    </alternativeName>
</protein>
<evidence type="ECO:0000256" key="7">
    <source>
        <dbReference type="ARBA" id="ARBA00022833"/>
    </source>
</evidence>
<keyword evidence="8 12" id="KW-0482">Metalloprotease</keyword>
<feature type="active site" evidence="10">
    <location>
        <position position="398"/>
    </location>
</feature>
<feature type="binding site" evidence="11">
    <location>
        <position position="401"/>
    </location>
    <ligand>
        <name>Zn(2+)</name>
        <dbReference type="ChEBI" id="CHEBI:29105"/>
        <note>catalytic</note>
    </ligand>
</feature>
<feature type="binding site" evidence="11">
    <location>
        <position position="397"/>
    </location>
    <ligand>
        <name>Zn(2+)</name>
        <dbReference type="ChEBI" id="CHEBI:29105"/>
        <note>catalytic</note>
    </ligand>
</feature>
<evidence type="ECO:0000256" key="6">
    <source>
        <dbReference type="ARBA" id="ARBA00022801"/>
    </source>
</evidence>
<evidence type="ECO:0000313" key="14">
    <source>
        <dbReference type="Proteomes" id="UP001175228"/>
    </source>
</evidence>
<dbReference type="PANTHER" id="PTHR33478">
    <property type="entry name" value="EXTRACELLULAR METALLOPROTEINASE MEP"/>
    <property type="match status" value="1"/>
</dbReference>
<organism evidence="13 14">
    <name type="scientific">Armillaria luteobubalina</name>
    <dbReference type="NCBI Taxonomy" id="153913"/>
    <lineage>
        <taxon>Eukaryota</taxon>
        <taxon>Fungi</taxon>
        <taxon>Dikarya</taxon>
        <taxon>Basidiomycota</taxon>
        <taxon>Agaricomycotina</taxon>
        <taxon>Agaricomycetes</taxon>
        <taxon>Agaricomycetidae</taxon>
        <taxon>Agaricales</taxon>
        <taxon>Marasmiineae</taxon>
        <taxon>Physalacriaceae</taxon>
        <taxon>Armillaria</taxon>
    </lineage>
</organism>
<comment type="caution">
    <text evidence="13">The sequence shown here is derived from an EMBL/GenBank/DDBJ whole genome shotgun (WGS) entry which is preliminary data.</text>
</comment>
<feature type="signal peptide" evidence="12">
    <location>
        <begin position="1"/>
        <end position="24"/>
    </location>
</feature>